<sequence>MGSHKSRLGLQDNKGTDMVMANRHNWATIGKRLPSDWSWLHTELPDIGGGCIAAKVLQKMMALTAIPPNGAVIASNTSTKEFSWCYVPESVG</sequence>
<accession>A0ABP1B0M1</accession>
<keyword evidence="2" id="KW-1185">Reference proteome</keyword>
<protein>
    <submittedName>
        <fullName evidence="1">Uncharacterized protein</fullName>
    </submittedName>
</protein>
<proteinExistence type="predicted"/>
<dbReference type="Proteomes" id="UP001497522">
    <property type="component" value="Chromosome 18"/>
</dbReference>
<gene>
    <name evidence="1" type="ORF">CSSPJE1EN2_LOCUS11336</name>
</gene>
<evidence type="ECO:0000313" key="1">
    <source>
        <dbReference type="EMBL" id="CAK9868377.1"/>
    </source>
</evidence>
<dbReference type="EMBL" id="OZ023719">
    <property type="protein sequence ID" value="CAK9868377.1"/>
    <property type="molecule type" value="Genomic_DNA"/>
</dbReference>
<reference evidence="1" key="1">
    <citation type="submission" date="2024-03" db="EMBL/GenBank/DDBJ databases">
        <authorList>
            <consortium name="ELIXIR-Norway"/>
            <consortium name="Elixir Norway"/>
        </authorList>
    </citation>
    <scope>NUCLEOTIDE SEQUENCE</scope>
</reference>
<organism evidence="1 2">
    <name type="scientific">Sphagnum jensenii</name>
    <dbReference type="NCBI Taxonomy" id="128206"/>
    <lineage>
        <taxon>Eukaryota</taxon>
        <taxon>Viridiplantae</taxon>
        <taxon>Streptophyta</taxon>
        <taxon>Embryophyta</taxon>
        <taxon>Bryophyta</taxon>
        <taxon>Sphagnophytina</taxon>
        <taxon>Sphagnopsida</taxon>
        <taxon>Sphagnales</taxon>
        <taxon>Sphagnaceae</taxon>
        <taxon>Sphagnum</taxon>
    </lineage>
</organism>
<evidence type="ECO:0000313" key="2">
    <source>
        <dbReference type="Proteomes" id="UP001497522"/>
    </source>
</evidence>
<name>A0ABP1B0M1_9BRYO</name>